<feature type="active site" evidence="14">
    <location>
        <position position="138"/>
    </location>
</feature>
<dbReference type="RefSeq" id="WP_149544302.1">
    <property type="nucleotide sequence ID" value="NZ_VTPS01000002.1"/>
</dbReference>
<keyword evidence="11 14" id="KW-0511">Multifunctional enzyme</keyword>
<keyword evidence="6 14" id="KW-0479">Metal-binding</keyword>
<comment type="domain">
    <text evidence="14">The Walker A ATP-binding motif also binds Pi and PPi.</text>
</comment>
<evidence type="ECO:0000256" key="14">
    <source>
        <dbReference type="HAMAP-Rule" id="MF_01249"/>
    </source>
</evidence>
<keyword evidence="9 14" id="KW-0067">ATP-binding</keyword>
<evidence type="ECO:0000256" key="6">
    <source>
        <dbReference type="ARBA" id="ARBA00022723"/>
    </source>
</evidence>
<evidence type="ECO:0000256" key="11">
    <source>
        <dbReference type="ARBA" id="ARBA00023268"/>
    </source>
</evidence>
<reference evidence="17 18" key="1">
    <citation type="submission" date="2019-08" db="EMBL/GenBank/DDBJ databases">
        <title>Calorimonas adulescens gen. nov., sp. nov., an anaerobic thermophilic bacterium from Sakhalin hot spring.</title>
        <authorList>
            <person name="Khomyakova M.A."/>
            <person name="Merkel A.Y."/>
            <person name="Novikov A."/>
            <person name="Bonch-Osmolovskaya E.A."/>
            <person name="Slobodkin A.I."/>
        </authorList>
    </citation>
    <scope>NUCLEOTIDE SEQUENCE [LARGE SCALE GENOMIC DNA]</scope>
    <source>
        <strain evidence="17 18">A05MB</strain>
    </source>
</reference>
<dbReference type="Pfam" id="PF02603">
    <property type="entry name" value="Hpr_kinase_N"/>
    <property type="match status" value="1"/>
</dbReference>
<feature type="region of interest" description="Important for the catalytic mechanism of both phosphorylation and dephosphorylation" evidence="14">
    <location>
        <begin position="201"/>
        <end position="210"/>
    </location>
</feature>
<dbReference type="NCBIfam" id="TIGR00679">
    <property type="entry name" value="hpr-ser"/>
    <property type="match status" value="1"/>
</dbReference>
<evidence type="ECO:0000256" key="4">
    <source>
        <dbReference type="ARBA" id="ARBA00022527"/>
    </source>
</evidence>
<dbReference type="AlphaFoldDB" id="A0A5D8QGX2"/>
<evidence type="ECO:0000259" key="16">
    <source>
        <dbReference type="Pfam" id="PF07475"/>
    </source>
</evidence>
<dbReference type="EC" id="2.7.11.-" evidence="14"/>
<dbReference type="SUPFAM" id="SSF53795">
    <property type="entry name" value="PEP carboxykinase-like"/>
    <property type="match status" value="1"/>
</dbReference>
<comment type="similarity">
    <text evidence="3 14">Belongs to the HPrK/P family.</text>
</comment>
<dbReference type="Pfam" id="PF07475">
    <property type="entry name" value="Hpr_kinase_C"/>
    <property type="match status" value="1"/>
</dbReference>
<dbReference type="GO" id="GO:0006109">
    <property type="term" value="P:regulation of carbohydrate metabolic process"/>
    <property type="evidence" value="ECO:0007669"/>
    <property type="project" value="UniProtKB-UniRule"/>
</dbReference>
<evidence type="ECO:0000256" key="10">
    <source>
        <dbReference type="ARBA" id="ARBA00022842"/>
    </source>
</evidence>
<dbReference type="EMBL" id="VTPS01000002">
    <property type="protein sequence ID" value="TZE83106.1"/>
    <property type="molecule type" value="Genomic_DNA"/>
</dbReference>
<organism evidence="17 18">
    <name type="scientific">Calorimonas adulescens</name>
    <dbReference type="NCBI Taxonomy" id="2606906"/>
    <lineage>
        <taxon>Bacteria</taxon>
        <taxon>Bacillati</taxon>
        <taxon>Bacillota</taxon>
        <taxon>Clostridia</taxon>
        <taxon>Thermoanaerobacterales</taxon>
        <taxon>Thermoanaerobacteraceae</taxon>
        <taxon>Calorimonas</taxon>
    </lineage>
</organism>
<feature type="domain" description="HPr(Ser) kinase/phosphorylase N-terminal" evidence="15">
    <location>
        <begin position="4"/>
        <end position="127"/>
    </location>
</feature>
<evidence type="ECO:0000256" key="9">
    <source>
        <dbReference type="ARBA" id="ARBA00022840"/>
    </source>
</evidence>
<feature type="binding site" evidence="14">
    <location>
        <position position="202"/>
    </location>
    <ligand>
        <name>Mg(2+)</name>
        <dbReference type="ChEBI" id="CHEBI:18420"/>
    </ligand>
</feature>
<sequence>MNRIPVTKLAEDFKFEIINDNYDEDIYIESADVNRPGLELAGFYEYFGYERVQVIGKVEVTYFMTLDPATRKKRADELFKFAFPCAIISRNLDVPEEIYDAAVKYRRPLFRSKEATTRLIYSLYNYLNDMLAPSITIHGDLVDVYGVGILLLGQSGIGKSETSLELIKRGHRLVADDAVEIKLTDENTLTGTAPDLIRYYIEIRGIGILDIRTLYGVGAIRQSKNIDLVIQLEPWNDSKFYERVGMDNEYMEILGVKKPKVTIPVRPGRNLAIIVEVAAMNQRQRDMGYNAAKEFDERLLKRLTEQ</sequence>
<feature type="binding site" evidence="14">
    <location>
        <begin position="153"/>
        <end position="160"/>
    </location>
    <ligand>
        <name>ATP</name>
        <dbReference type="ChEBI" id="CHEBI:30616"/>
    </ligand>
</feature>
<comment type="catalytic activity">
    <reaction evidence="13 14">
        <text>[HPr protein]-O-phospho-L-serine + phosphate + H(+) = [HPr protein]-L-serine + diphosphate</text>
        <dbReference type="Rhea" id="RHEA:46604"/>
        <dbReference type="Rhea" id="RHEA-COMP:11602"/>
        <dbReference type="Rhea" id="RHEA-COMP:11603"/>
        <dbReference type="ChEBI" id="CHEBI:15378"/>
        <dbReference type="ChEBI" id="CHEBI:29999"/>
        <dbReference type="ChEBI" id="CHEBI:33019"/>
        <dbReference type="ChEBI" id="CHEBI:43474"/>
        <dbReference type="ChEBI" id="CHEBI:83421"/>
    </reaction>
</comment>
<dbReference type="PANTHER" id="PTHR30305:SF1">
    <property type="entry name" value="HPR KINASE_PHOSPHORYLASE"/>
    <property type="match status" value="1"/>
</dbReference>
<evidence type="ECO:0000256" key="12">
    <source>
        <dbReference type="ARBA" id="ARBA00023277"/>
    </source>
</evidence>
<comment type="caution">
    <text evidence="17">The sequence shown here is derived from an EMBL/GenBank/DDBJ whole genome shotgun (WGS) entry which is preliminary data.</text>
</comment>
<dbReference type="GO" id="GO:0000155">
    <property type="term" value="F:phosphorelay sensor kinase activity"/>
    <property type="evidence" value="ECO:0007669"/>
    <property type="project" value="InterPro"/>
</dbReference>
<dbReference type="GO" id="GO:0000287">
    <property type="term" value="F:magnesium ion binding"/>
    <property type="evidence" value="ECO:0007669"/>
    <property type="project" value="UniProtKB-UniRule"/>
</dbReference>
<dbReference type="GO" id="GO:0005524">
    <property type="term" value="F:ATP binding"/>
    <property type="evidence" value="ECO:0007669"/>
    <property type="project" value="UniProtKB-UniRule"/>
</dbReference>
<evidence type="ECO:0000256" key="5">
    <source>
        <dbReference type="ARBA" id="ARBA00022679"/>
    </source>
</evidence>
<dbReference type="GO" id="GO:0004712">
    <property type="term" value="F:protein serine/threonine/tyrosine kinase activity"/>
    <property type="evidence" value="ECO:0007669"/>
    <property type="project" value="UniProtKB-UniRule"/>
</dbReference>
<dbReference type="FunFam" id="3.40.50.300:FF:000174">
    <property type="entry name" value="HPr kinase/phosphorylase"/>
    <property type="match status" value="1"/>
</dbReference>
<name>A0A5D8QGX2_9THEO</name>
<feature type="active site" evidence="14">
    <location>
        <position position="159"/>
    </location>
</feature>
<keyword evidence="5 14" id="KW-0808">Transferase</keyword>
<evidence type="ECO:0000256" key="7">
    <source>
        <dbReference type="ARBA" id="ARBA00022741"/>
    </source>
</evidence>
<evidence type="ECO:0000256" key="13">
    <source>
        <dbReference type="ARBA" id="ARBA00047657"/>
    </source>
</evidence>
<keyword evidence="4 14" id="KW-0723">Serine/threonine-protein kinase</keyword>
<accession>A0A5D8QGX2</accession>
<dbReference type="CDD" id="cd01918">
    <property type="entry name" value="HprK_C"/>
    <property type="match status" value="1"/>
</dbReference>
<feature type="region of interest" description="Important for the catalytic mechanism of dephosphorylation" evidence="14">
    <location>
        <begin position="264"/>
        <end position="269"/>
    </location>
</feature>
<dbReference type="Gene3D" id="3.40.1390.20">
    <property type="entry name" value="HprK N-terminal domain-like"/>
    <property type="match status" value="1"/>
</dbReference>
<keyword evidence="7 14" id="KW-0547">Nucleotide-binding</keyword>
<evidence type="ECO:0000259" key="15">
    <source>
        <dbReference type="Pfam" id="PF02603"/>
    </source>
</evidence>
<gene>
    <name evidence="14" type="primary">hprK</name>
    <name evidence="17" type="ORF">FWJ32_01935</name>
</gene>
<feature type="binding site" evidence="14">
    <location>
        <position position="160"/>
    </location>
    <ligand>
        <name>Mg(2+)</name>
        <dbReference type="ChEBI" id="CHEBI:18420"/>
    </ligand>
</feature>
<keyword evidence="8 14" id="KW-0418">Kinase</keyword>
<evidence type="ECO:0000313" key="18">
    <source>
        <dbReference type="Proteomes" id="UP000322976"/>
    </source>
</evidence>
<comment type="function">
    <text evidence="14">Catalyzes the ATP- as well as the pyrophosphate-dependent phosphorylation of a specific serine residue in HPr, a phosphocarrier protein of the phosphoenolpyruvate-dependent sugar phosphotransferase system (PTS). HprK/P also catalyzes the pyrophosphate-producing, inorganic phosphate-dependent dephosphorylation (phosphorolysis) of seryl-phosphorylated HPr (P-Ser-HPr). The two antagonistic activities of HprK/P are regulated by several intracellular metabolites, which change their concentration in response to the absence or presence of rapidly metabolisable carbon sources (glucose, fructose, etc.) in the growth medium. Therefore, by controlling the phosphorylation state of HPr, HPrK/P is a sensor enzyme that plays a major role in the regulation of carbon metabolism and sugar transport: it mediates carbon catabolite repression (CCR), and regulates PTS-catalyzed carbohydrate uptake and inducer exclusion.</text>
</comment>
<dbReference type="GO" id="GO:0004674">
    <property type="term" value="F:protein serine/threonine kinase activity"/>
    <property type="evidence" value="ECO:0007669"/>
    <property type="project" value="UniProtKB-KW"/>
</dbReference>
<keyword evidence="10 14" id="KW-0460">Magnesium</keyword>
<dbReference type="PANTHER" id="PTHR30305">
    <property type="entry name" value="PROTEIN YJDM-RELATED"/>
    <property type="match status" value="1"/>
</dbReference>
<proteinExistence type="inferred from homology"/>
<evidence type="ECO:0000313" key="17">
    <source>
        <dbReference type="EMBL" id="TZE83106.1"/>
    </source>
</evidence>
<evidence type="ECO:0000256" key="3">
    <source>
        <dbReference type="ARBA" id="ARBA00006883"/>
    </source>
</evidence>
<protein>
    <recommendedName>
        <fullName evidence="14">HPr kinase/phosphorylase</fullName>
        <shortName evidence="14">HPrK/P</shortName>
        <ecNumber evidence="14">2.7.11.-</ecNumber>
        <ecNumber evidence="14">2.7.4.-</ecNumber>
    </recommendedName>
    <alternativeName>
        <fullName evidence="14">HPr(Ser) kinase/phosphorylase</fullName>
    </alternativeName>
</protein>
<feature type="active site" description="Proton acceptor; for phosphorylation activity. Proton donor; for dephosphorylation activity" evidence="14">
    <location>
        <position position="177"/>
    </location>
</feature>
<dbReference type="Gene3D" id="3.40.50.300">
    <property type="entry name" value="P-loop containing nucleotide triphosphate hydrolases"/>
    <property type="match status" value="1"/>
</dbReference>
<dbReference type="InterPro" id="IPR028979">
    <property type="entry name" value="Ser_kin/Pase_Hpr-like_N_sf"/>
</dbReference>
<dbReference type="InterPro" id="IPR011126">
    <property type="entry name" value="Hpr_kin/Pase_Hpr_N"/>
</dbReference>
<dbReference type="SUPFAM" id="SSF75138">
    <property type="entry name" value="HprK N-terminal domain-like"/>
    <property type="match status" value="1"/>
</dbReference>
<dbReference type="HAMAP" id="MF_01249">
    <property type="entry name" value="HPr_kinase"/>
    <property type="match status" value="1"/>
</dbReference>
<comment type="catalytic activity">
    <reaction evidence="1 14">
        <text>[HPr protein]-L-serine + ATP = [HPr protein]-O-phospho-L-serine + ADP + H(+)</text>
        <dbReference type="Rhea" id="RHEA:46600"/>
        <dbReference type="Rhea" id="RHEA-COMP:11602"/>
        <dbReference type="Rhea" id="RHEA-COMP:11603"/>
        <dbReference type="ChEBI" id="CHEBI:15378"/>
        <dbReference type="ChEBI" id="CHEBI:29999"/>
        <dbReference type="ChEBI" id="CHEBI:30616"/>
        <dbReference type="ChEBI" id="CHEBI:83421"/>
        <dbReference type="ChEBI" id="CHEBI:456216"/>
    </reaction>
</comment>
<dbReference type="Proteomes" id="UP000322976">
    <property type="component" value="Unassembled WGS sequence"/>
</dbReference>
<evidence type="ECO:0000256" key="1">
    <source>
        <dbReference type="ARBA" id="ARBA00001120"/>
    </source>
</evidence>
<dbReference type="EC" id="2.7.4.-" evidence="14"/>
<dbReference type="InterPro" id="IPR003755">
    <property type="entry name" value="HPr(Ser)_kin/Pase"/>
</dbReference>
<comment type="cofactor">
    <cofactor evidence="2 14">
        <name>Mg(2+)</name>
        <dbReference type="ChEBI" id="CHEBI:18420"/>
    </cofactor>
</comment>
<keyword evidence="12 14" id="KW-0119">Carbohydrate metabolism</keyword>
<evidence type="ECO:0000256" key="2">
    <source>
        <dbReference type="ARBA" id="ARBA00001946"/>
    </source>
</evidence>
<comment type="subunit">
    <text evidence="14">Homohexamer.</text>
</comment>
<feature type="domain" description="HPr kinase/phosphorylase C-terminal" evidence="16">
    <location>
        <begin position="130"/>
        <end position="298"/>
    </location>
</feature>
<keyword evidence="18" id="KW-1185">Reference proteome</keyword>
<evidence type="ECO:0000256" key="8">
    <source>
        <dbReference type="ARBA" id="ARBA00022777"/>
    </source>
</evidence>
<feature type="active site" evidence="14">
    <location>
        <position position="243"/>
    </location>
</feature>
<comment type="miscellaneous">
    <text evidence="14">Both phosphorylation and phosphorolysis are carried out by the same active site and suggest a common mechanism for both reactions.</text>
</comment>
<dbReference type="InterPro" id="IPR027417">
    <property type="entry name" value="P-loop_NTPase"/>
</dbReference>
<dbReference type="InterPro" id="IPR011104">
    <property type="entry name" value="Hpr_kin/Pase_C"/>
</dbReference>